<feature type="region of interest" description="Disordered" evidence="1">
    <location>
        <begin position="60"/>
        <end position="95"/>
    </location>
</feature>
<reference evidence="2 3" key="1">
    <citation type="submission" date="2017-06" db="EMBL/GenBank/DDBJ databases">
        <title>Comparative genomic analysis of Ambrosia Fusariam Clade fungi.</title>
        <authorList>
            <person name="Stajich J.E."/>
            <person name="Carrillo J."/>
            <person name="Kijimoto T."/>
            <person name="Eskalen A."/>
            <person name="O'Donnell K."/>
            <person name="Kasson M."/>
        </authorList>
    </citation>
    <scope>NUCLEOTIDE SEQUENCE [LARGE SCALE GENOMIC DNA]</scope>
    <source>
        <strain evidence="2 3">NRRL62606</strain>
    </source>
</reference>
<evidence type="ECO:0000313" key="3">
    <source>
        <dbReference type="Proteomes" id="UP000287972"/>
    </source>
</evidence>
<feature type="compositionally biased region" description="Polar residues" evidence="1">
    <location>
        <begin position="71"/>
        <end position="83"/>
    </location>
</feature>
<proteinExistence type="predicted"/>
<accession>A0A428QSS0</accession>
<sequence length="157" mass="17500">MNSSMSCACQKDSNSVALDVQDLVLKLRAFATSRHARHNAPRGPRGISYRRRMRQPAECLKLSRRNDKYTSKSSPSNTNTETALPTKIRGGASQLHNDTPKFFDIEEILAKISYVEVDEINLTLCNGSEGVPEAIDSAVPVYMTLHEMRDEKGIDSE</sequence>
<dbReference type="Proteomes" id="UP000287972">
    <property type="component" value="Unassembled WGS sequence"/>
</dbReference>
<organism evidence="2 3">
    <name type="scientific">Fusarium floridanum</name>
    <dbReference type="NCBI Taxonomy" id="1325733"/>
    <lineage>
        <taxon>Eukaryota</taxon>
        <taxon>Fungi</taxon>
        <taxon>Dikarya</taxon>
        <taxon>Ascomycota</taxon>
        <taxon>Pezizomycotina</taxon>
        <taxon>Sordariomycetes</taxon>
        <taxon>Hypocreomycetidae</taxon>
        <taxon>Hypocreales</taxon>
        <taxon>Nectriaceae</taxon>
        <taxon>Fusarium</taxon>
        <taxon>Fusarium solani species complex</taxon>
    </lineage>
</organism>
<name>A0A428QSS0_9HYPO</name>
<evidence type="ECO:0000256" key="1">
    <source>
        <dbReference type="SAM" id="MobiDB-lite"/>
    </source>
</evidence>
<evidence type="ECO:0000313" key="2">
    <source>
        <dbReference type="EMBL" id="RSL68293.1"/>
    </source>
</evidence>
<dbReference type="AlphaFoldDB" id="A0A428QSS0"/>
<gene>
    <name evidence="2" type="ORF">CEP51_012512</name>
</gene>
<keyword evidence="3" id="KW-1185">Reference proteome</keyword>
<protein>
    <submittedName>
        <fullName evidence="2">Uncharacterized protein</fullName>
    </submittedName>
</protein>
<comment type="caution">
    <text evidence="2">The sequence shown here is derived from an EMBL/GenBank/DDBJ whole genome shotgun (WGS) entry which is preliminary data.</text>
</comment>
<dbReference type="EMBL" id="NKCL01000473">
    <property type="protein sequence ID" value="RSL68293.1"/>
    <property type="molecule type" value="Genomic_DNA"/>
</dbReference>